<evidence type="ECO:0000259" key="10">
    <source>
        <dbReference type="Pfam" id="PF03553"/>
    </source>
</evidence>
<feature type="transmembrane region" description="Helical" evidence="9">
    <location>
        <begin position="364"/>
        <end position="396"/>
    </location>
</feature>
<dbReference type="AlphaFoldDB" id="W0A9T7"/>
<dbReference type="PANTHER" id="PTHR33451">
    <property type="entry name" value="MALATE-2H(+)/NA(+)-LACTATE ANTIPORTER"/>
    <property type="match status" value="1"/>
</dbReference>
<feature type="transmembrane region" description="Helical" evidence="9">
    <location>
        <begin position="267"/>
        <end position="284"/>
    </location>
</feature>
<dbReference type="STRING" id="1123269.NX02_03405"/>
<feature type="transmembrane region" description="Helical" evidence="9">
    <location>
        <begin position="207"/>
        <end position="229"/>
    </location>
</feature>
<evidence type="ECO:0000256" key="1">
    <source>
        <dbReference type="ARBA" id="ARBA00004651"/>
    </source>
</evidence>
<dbReference type="eggNOG" id="COG1757">
    <property type="taxonomic scope" value="Bacteria"/>
</dbReference>
<keyword evidence="3" id="KW-0050">Antiport</keyword>
<dbReference type="Proteomes" id="UP000018851">
    <property type="component" value="Chromosome"/>
</dbReference>
<evidence type="ECO:0000256" key="5">
    <source>
        <dbReference type="ARBA" id="ARBA00022692"/>
    </source>
</evidence>
<feature type="transmembrane region" description="Helical" evidence="9">
    <location>
        <begin position="445"/>
        <end position="467"/>
    </location>
</feature>
<accession>W0A9T7</accession>
<dbReference type="KEGG" id="ssan:NX02_03405"/>
<reference evidence="11 12" key="1">
    <citation type="submission" date="2013-07" db="EMBL/GenBank/DDBJ databases">
        <title>Completed genome of Sphingomonas sanxanigenens NX02.</title>
        <authorList>
            <person name="Ma T."/>
            <person name="Huang H."/>
            <person name="Wu M."/>
            <person name="Li X."/>
            <person name="Li G."/>
        </authorList>
    </citation>
    <scope>NUCLEOTIDE SEQUENCE [LARGE SCALE GENOMIC DNA]</scope>
    <source>
        <strain evidence="11 12">NX02</strain>
    </source>
</reference>
<name>W0A9T7_9SPHN</name>
<dbReference type="PANTHER" id="PTHR33451:SF3">
    <property type="entry name" value="MALATE-2H(+)_NA(+)-LACTATE ANTIPORTER"/>
    <property type="match status" value="1"/>
</dbReference>
<keyword evidence="7 9" id="KW-0472">Membrane</keyword>
<evidence type="ECO:0000256" key="8">
    <source>
        <dbReference type="ARBA" id="ARBA00038435"/>
    </source>
</evidence>
<evidence type="ECO:0000256" key="9">
    <source>
        <dbReference type="SAM" id="Phobius"/>
    </source>
</evidence>
<feature type="transmembrane region" description="Helical" evidence="9">
    <location>
        <begin position="116"/>
        <end position="136"/>
    </location>
</feature>
<dbReference type="RefSeq" id="WP_025290745.1">
    <property type="nucleotide sequence ID" value="NZ_CP006644.1"/>
</dbReference>
<keyword evidence="6 9" id="KW-1133">Transmembrane helix</keyword>
<dbReference type="InterPro" id="IPR018461">
    <property type="entry name" value="Na/H_Antiport_NhaC-like_C"/>
</dbReference>
<comment type="subcellular location">
    <subcellularLocation>
        <location evidence="1">Cell membrane</location>
        <topology evidence="1">Multi-pass membrane protein</topology>
    </subcellularLocation>
</comment>
<evidence type="ECO:0000256" key="4">
    <source>
        <dbReference type="ARBA" id="ARBA00022475"/>
    </source>
</evidence>
<keyword evidence="2" id="KW-0813">Transport</keyword>
<dbReference type="EMBL" id="CP006644">
    <property type="protein sequence ID" value="AHE52435.1"/>
    <property type="molecule type" value="Genomic_DNA"/>
</dbReference>
<dbReference type="GO" id="GO:0005886">
    <property type="term" value="C:plasma membrane"/>
    <property type="evidence" value="ECO:0007669"/>
    <property type="project" value="UniProtKB-SubCell"/>
</dbReference>
<evidence type="ECO:0000313" key="11">
    <source>
        <dbReference type="EMBL" id="AHE52435.1"/>
    </source>
</evidence>
<evidence type="ECO:0000256" key="7">
    <source>
        <dbReference type="ARBA" id="ARBA00023136"/>
    </source>
</evidence>
<comment type="similarity">
    <text evidence="8">Belongs to the NhaC Na(+)/H(+) (TC 2.A.35) antiporter family.</text>
</comment>
<keyword evidence="12" id="KW-1185">Reference proteome</keyword>
<evidence type="ECO:0000313" key="12">
    <source>
        <dbReference type="Proteomes" id="UP000018851"/>
    </source>
</evidence>
<evidence type="ECO:0000256" key="2">
    <source>
        <dbReference type="ARBA" id="ARBA00022448"/>
    </source>
</evidence>
<dbReference type="Pfam" id="PF03553">
    <property type="entry name" value="Na_H_antiporter"/>
    <property type="match status" value="1"/>
</dbReference>
<feature type="transmembrane region" description="Helical" evidence="9">
    <location>
        <begin position="81"/>
        <end position="109"/>
    </location>
</feature>
<dbReference type="InterPro" id="IPR052180">
    <property type="entry name" value="NhaC_Na-H+_Antiporter"/>
</dbReference>
<dbReference type="HOGENOM" id="CLU_033405_1_0_5"/>
<dbReference type="PATRIC" id="fig|1123269.5.peg.665"/>
<feature type="transmembrane region" description="Helical" evidence="9">
    <location>
        <begin position="241"/>
        <end position="262"/>
    </location>
</feature>
<evidence type="ECO:0000256" key="6">
    <source>
        <dbReference type="ARBA" id="ARBA00022989"/>
    </source>
</evidence>
<evidence type="ECO:0000256" key="3">
    <source>
        <dbReference type="ARBA" id="ARBA00022449"/>
    </source>
</evidence>
<keyword evidence="4" id="KW-1003">Cell membrane</keyword>
<feature type="transmembrane region" description="Helical" evidence="9">
    <location>
        <begin position="14"/>
        <end position="34"/>
    </location>
</feature>
<organism evidence="11 12">
    <name type="scientific">Sphingomonas sanxanigenens DSM 19645 = NX02</name>
    <dbReference type="NCBI Taxonomy" id="1123269"/>
    <lineage>
        <taxon>Bacteria</taxon>
        <taxon>Pseudomonadati</taxon>
        <taxon>Pseudomonadota</taxon>
        <taxon>Alphaproteobacteria</taxon>
        <taxon>Sphingomonadales</taxon>
        <taxon>Sphingomonadaceae</taxon>
        <taxon>Sphingomonas</taxon>
    </lineage>
</organism>
<gene>
    <name evidence="11" type="ORF">NX02_03405</name>
</gene>
<proteinExistence type="inferred from homology"/>
<sequence>MIVEEEAAARRLPLARALLPILALAAAIALAMATGGMGGDALLLAILFAATVAGLVARHAGAGWEAVQAETGRQVAEALPAILILLSIGALIGAWMFGGTIPLLVVLGIDLIDPHYMALTAFVATAIMSLISGTSWGSAGTIGVALMGAAAAMQLPLAPVAGAVVCGAYLGDKLSPLSDMTNISAIGAGAELYAHIRHMMWTSVPPALAALALFAALGLAGGPAPAMAAGQAALIRTELLAAFRLGPIEALPLLVALGGIVLRKPPALVIMASSILALVIGVAHQGFGAAQAVACVVNGFDAAAAFPGRAFAPAIDILLNRGGLMAMAGTLLFIVAAFLLAGAMRVSGALDRLLEALLGMARSAGGLIVAAMAAGAVMVGVTSHGGVTALVVGGLFRKPFAERLLAPENLSRAVGDSVTVTEPLMPWTVSAVFMATTLGVPTLDYAPWALFCWASPLASLAVALCFAPAARGPVRLVAE</sequence>
<keyword evidence="5 9" id="KW-0812">Transmembrane</keyword>
<dbReference type="GO" id="GO:0015297">
    <property type="term" value="F:antiporter activity"/>
    <property type="evidence" value="ECO:0007669"/>
    <property type="project" value="UniProtKB-KW"/>
</dbReference>
<feature type="transmembrane region" description="Helical" evidence="9">
    <location>
        <begin position="41"/>
        <end position="61"/>
    </location>
</feature>
<feature type="transmembrane region" description="Helical" evidence="9">
    <location>
        <begin position="324"/>
        <end position="344"/>
    </location>
</feature>
<protein>
    <recommendedName>
        <fullName evidence="10">Na+/H+ antiporter NhaC-like C-terminal domain-containing protein</fullName>
    </recommendedName>
</protein>
<dbReference type="OrthoDB" id="9762978at2"/>
<feature type="domain" description="Na+/H+ antiporter NhaC-like C-terminal" evidence="10">
    <location>
        <begin position="167"/>
        <end position="461"/>
    </location>
</feature>